<name>Q5BTA6_SCHJA</name>
<accession>Q5BTA6</accession>
<reference evidence="1" key="1">
    <citation type="submission" date="2005-01" db="EMBL/GenBank/DDBJ databases">
        <authorList>
            <person name="Han Z."/>
        </authorList>
    </citation>
    <scope>NUCLEOTIDE SEQUENCE</scope>
</reference>
<organism evidence="1">
    <name type="scientific">Schistosoma japonicum</name>
    <name type="common">Blood fluke</name>
    <dbReference type="NCBI Taxonomy" id="6182"/>
    <lineage>
        <taxon>Eukaryota</taxon>
        <taxon>Metazoa</taxon>
        <taxon>Spiralia</taxon>
        <taxon>Lophotrochozoa</taxon>
        <taxon>Platyhelminthes</taxon>
        <taxon>Trematoda</taxon>
        <taxon>Digenea</taxon>
        <taxon>Strigeidida</taxon>
        <taxon>Schistosomatoidea</taxon>
        <taxon>Schistosomatidae</taxon>
        <taxon>Schistosoma</taxon>
    </lineage>
</organism>
<dbReference type="EMBL" id="AY915008">
    <property type="protein sequence ID" value="AAX30229.1"/>
    <property type="molecule type" value="mRNA"/>
</dbReference>
<sequence>MFRHQVAEISEKGLNLLPLLIPPSNKGYQLLTKIGWRDPALDLSSECLETSDVPISSANEVPNKIDVFQWQLF</sequence>
<reference evidence="1" key="2">
    <citation type="journal article" date="2006" name="PLoS Pathog.">
        <title>New perspectives on host-parasite interplay by comparative transcriptomic and proteomic analyses of Schistosoma japonicum.</title>
        <authorList>
            <person name="Liu F."/>
            <person name="Lu J."/>
            <person name="Hu W."/>
            <person name="Wang S.Y."/>
            <person name="Cui S.J."/>
            <person name="Chi M."/>
            <person name="Yan Q."/>
            <person name="Wang X.R."/>
            <person name="Song H.D."/>
            <person name="Xu X.N."/>
            <person name="Wang J.J."/>
            <person name="Zhang X.L."/>
            <person name="Zhang X."/>
            <person name="Wang Z.Q."/>
            <person name="Xue C.L."/>
            <person name="Brindley P.J."/>
            <person name="McManus D.P."/>
            <person name="Yang P.Y."/>
            <person name="Feng Z."/>
            <person name="Chen Z."/>
            <person name="Han Z.G."/>
        </authorList>
    </citation>
    <scope>NUCLEOTIDE SEQUENCE</scope>
</reference>
<dbReference type="AlphaFoldDB" id="Q5BTA6"/>
<protein>
    <submittedName>
        <fullName evidence="1">SJCHGC02155 protein</fullName>
    </submittedName>
</protein>
<evidence type="ECO:0000313" key="1">
    <source>
        <dbReference type="EMBL" id="AAX30229.1"/>
    </source>
</evidence>
<proteinExistence type="evidence at transcript level"/>